<evidence type="ECO:0000259" key="2">
    <source>
        <dbReference type="Pfam" id="PF05970"/>
    </source>
</evidence>
<dbReference type="EMBL" id="KV423999">
    <property type="protein sequence ID" value="KZT55191.1"/>
    <property type="molecule type" value="Genomic_DNA"/>
</dbReference>
<dbReference type="GO" id="GO:0043139">
    <property type="term" value="F:5'-3' DNA helicase activity"/>
    <property type="evidence" value="ECO:0007669"/>
    <property type="project" value="UniProtKB-EC"/>
</dbReference>
<organism evidence="3 4">
    <name type="scientific">Calocera cornea HHB12733</name>
    <dbReference type="NCBI Taxonomy" id="1353952"/>
    <lineage>
        <taxon>Eukaryota</taxon>
        <taxon>Fungi</taxon>
        <taxon>Dikarya</taxon>
        <taxon>Basidiomycota</taxon>
        <taxon>Agaricomycotina</taxon>
        <taxon>Dacrymycetes</taxon>
        <taxon>Dacrymycetales</taxon>
        <taxon>Dacrymycetaceae</taxon>
        <taxon>Calocera</taxon>
    </lineage>
</organism>
<keyword evidence="1" id="KW-0547">Nucleotide-binding</keyword>
<evidence type="ECO:0000313" key="3">
    <source>
        <dbReference type="EMBL" id="KZT55191.1"/>
    </source>
</evidence>
<dbReference type="GO" id="GO:0006281">
    <property type="term" value="P:DNA repair"/>
    <property type="evidence" value="ECO:0007669"/>
    <property type="project" value="UniProtKB-KW"/>
</dbReference>
<name>A0A165EN27_9BASI</name>
<dbReference type="AlphaFoldDB" id="A0A165EN27"/>
<keyword evidence="1" id="KW-0233">DNA recombination</keyword>
<comment type="cofactor">
    <cofactor evidence="1">
        <name>Mg(2+)</name>
        <dbReference type="ChEBI" id="CHEBI:18420"/>
    </cofactor>
</comment>
<keyword evidence="1" id="KW-0067">ATP-binding</keyword>
<dbReference type="Pfam" id="PF05970">
    <property type="entry name" value="PIF1"/>
    <property type="match status" value="1"/>
</dbReference>
<comment type="catalytic activity">
    <reaction evidence="1">
        <text>ATP + H2O = ADP + phosphate + H(+)</text>
        <dbReference type="Rhea" id="RHEA:13065"/>
        <dbReference type="ChEBI" id="CHEBI:15377"/>
        <dbReference type="ChEBI" id="CHEBI:15378"/>
        <dbReference type="ChEBI" id="CHEBI:30616"/>
        <dbReference type="ChEBI" id="CHEBI:43474"/>
        <dbReference type="ChEBI" id="CHEBI:456216"/>
        <dbReference type="EC" id="5.6.2.3"/>
    </reaction>
</comment>
<dbReference type="Gene3D" id="3.40.50.300">
    <property type="entry name" value="P-loop containing nucleotide triphosphate hydrolases"/>
    <property type="match status" value="1"/>
</dbReference>
<dbReference type="PANTHER" id="PTHR47642">
    <property type="entry name" value="ATP-DEPENDENT DNA HELICASE"/>
    <property type="match status" value="1"/>
</dbReference>
<dbReference type="GO" id="GO:0005524">
    <property type="term" value="F:ATP binding"/>
    <property type="evidence" value="ECO:0007669"/>
    <property type="project" value="UniProtKB-KW"/>
</dbReference>
<dbReference type="EC" id="5.6.2.3" evidence="1"/>
<feature type="domain" description="DNA helicase Pif1-like DEAD-box helicase" evidence="2">
    <location>
        <begin position="19"/>
        <end position="126"/>
    </location>
</feature>
<dbReference type="InterPro" id="IPR027417">
    <property type="entry name" value="P-loop_NTPase"/>
</dbReference>
<dbReference type="InterPro" id="IPR010285">
    <property type="entry name" value="DNA_helicase_pif1-like_DEAD"/>
</dbReference>
<dbReference type="SUPFAM" id="SSF52540">
    <property type="entry name" value="P-loop containing nucleoside triphosphate hydrolases"/>
    <property type="match status" value="1"/>
</dbReference>
<reference evidence="3 4" key="1">
    <citation type="journal article" date="2016" name="Mol. Biol. Evol.">
        <title>Comparative Genomics of Early-Diverging Mushroom-Forming Fungi Provides Insights into the Origins of Lignocellulose Decay Capabilities.</title>
        <authorList>
            <person name="Nagy L.G."/>
            <person name="Riley R."/>
            <person name="Tritt A."/>
            <person name="Adam C."/>
            <person name="Daum C."/>
            <person name="Floudas D."/>
            <person name="Sun H."/>
            <person name="Yadav J.S."/>
            <person name="Pangilinan J."/>
            <person name="Larsson K.H."/>
            <person name="Matsuura K."/>
            <person name="Barry K."/>
            <person name="Labutti K."/>
            <person name="Kuo R."/>
            <person name="Ohm R.A."/>
            <person name="Bhattacharya S.S."/>
            <person name="Shirouzu T."/>
            <person name="Yoshinaga Y."/>
            <person name="Martin F.M."/>
            <person name="Grigoriev I.V."/>
            <person name="Hibbett D.S."/>
        </authorList>
    </citation>
    <scope>NUCLEOTIDE SEQUENCE [LARGE SCALE GENOMIC DNA]</scope>
    <source>
        <strain evidence="3 4">HHB12733</strain>
    </source>
</reference>
<dbReference type="InterPro" id="IPR051055">
    <property type="entry name" value="PIF1_helicase"/>
</dbReference>
<sequence>MDMCLAEAARREELEVRTLNAEQTRIRDEVLSGKNTFITGAAGTGKTVLLRSIIKALYERYADEPETVAVTASTGVAAVNIAGITLHAFAGVGLGHGSASRLAEMIEGNPRARDRWLFLQVLIIDEKFYKLVDDIRNGRLSEELLAKLDALSRTVIYPDGRRPTEL</sequence>
<accession>A0A165EN27</accession>
<dbReference type="PANTHER" id="PTHR47642:SF5">
    <property type="entry name" value="ATP-DEPENDENT DNA HELICASE"/>
    <property type="match status" value="1"/>
</dbReference>
<evidence type="ECO:0000313" key="4">
    <source>
        <dbReference type="Proteomes" id="UP000076842"/>
    </source>
</evidence>
<dbReference type="OrthoDB" id="432234at2759"/>
<keyword evidence="1" id="KW-0227">DNA damage</keyword>
<dbReference type="STRING" id="1353952.A0A165EN27"/>
<proteinExistence type="inferred from homology"/>
<dbReference type="GO" id="GO:0016887">
    <property type="term" value="F:ATP hydrolysis activity"/>
    <property type="evidence" value="ECO:0007669"/>
    <property type="project" value="RHEA"/>
</dbReference>
<evidence type="ECO:0000256" key="1">
    <source>
        <dbReference type="RuleBase" id="RU363044"/>
    </source>
</evidence>
<dbReference type="GO" id="GO:0006310">
    <property type="term" value="P:DNA recombination"/>
    <property type="evidence" value="ECO:0007669"/>
    <property type="project" value="UniProtKB-KW"/>
</dbReference>
<gene>
    <name evidence="3" type="ORF">CALCODRAFT_484945</name>
</gene>
<dbReference type="Proteomes" id="UP000076842">
    <property type="component" value="Unassembled WGS sequence"/>
</dbReference>
<dbReference type="InParanoid" id="A0A165EN27"/>
<keyword evidence="1" id="KW-0378">Hydrolase</keyword>
<keyword evidence="1" id="KW-0234">DNA repair</keyword>
<keyword evidence="4" id="KW-1185">Reference proteome</keyword>
<comment type="similarity">
    <text evidence="1">Belongs to the helicase family.</text>
</comment>
<dbReference type="GO" id="GO:0000723">
    <property type="term" value="P:telomere maintenance"/>
    <property type="evidence" value="ECO:0007669"/>
    <property type="project" value="InterPro"/>
</dbReference>
<protein>
    <recommendedName>
        <fullName evidence="1">ATP-dependent DNA helicase</fullName>
        <ecNumber evidence="1">5.6.2.3</ecNumber>
    </recommendedName>
</protein>
<keyword evidence="1" id="KW-0347">Helicase</keyword>